<reference evidence="1 2" key="1">
    <citation type="journal article" date="2011" name="Science">
        <title>The ecoresponsive genome of Daphnia pulex.</title>
        <authorList>
            <person name="Colbourne J.K."/>
            <person name="Pfrender M.E."/>
            <person name="Gilbert D."/>
            <person name="Thomas W.K."/>
            <person name="Tucker A."/>
            <person name="Oakley T.H."/>
            <person name="Tokishita S."/>
            <person name="Aerts A."/>
            <person name="Arnold G.J."/>
            <person name="Basu M.K."/>
            <person name="Bauer D.J."/>
            <person name="Caceres C.E."/>
            <person name="Carmel L."/>
            <person name="Casola C."/>
            <person name="Choi J.H."/>
            <person name="Detter J.C."/>
            <person name="Dong Q."/>
            <person name="Dusheyko S."/>
            <person name="Eads B.D."/>
            <person name="Frohlich T."/>
            <person name="Geiler-Samerotte K.A."/>
            <person name="Gerlach D."/>
            <person name="Hatcher P."/>
            <person name="Jogdeo S."/>
            <person name="Krijgsveld J."/>
            <person name="Kriventseva E.V."/>
            <person name="Kultz D."/>
            <person name="Laforsch C."/>
            <person name="Lindquist E."/>
            <person name="Lopez J."/>
            <person name="Manak J.R."/>
            <person name="Muller J."/>
            <person name="Pangilinan J."/>
            <person name="Patwardhan R.P."/>
            <person name="Pitluck S."/>
            <person name="Pritham E.J."/>
            <person name="Rechtsteiner A."/>
            <person name="Rho M."/>
            <person name="Rogozin I.B."/>
            <person name="Sakarya O."/>
            <person name="Salamov A."/>
            <person name="Schaack S."/>
            <person name="Shapiro H."/>
            <person name="Shiga Y."/>
            <person name="Skalitzky C."/>
            <person name="Smith Z."/>
            <person name="Souvorov A."/>
            <person name="Sung W."/>
            <person name="Tang Z."/>
            <person name="Tsuchiya D."/>
            <person name="Tu H."/>
            <person name="Vos H."/>
            <person name="Wang M."/>
            <person name="Wolf Y.I."/>
            <person name="Yamagata H."/>
            <person name="Yamada T."/>
            <person name="Ye Y."/>
            <person name="Shaw J.R."/>
            <person name="Andrews J."/>
            <person name="Crease T.J."/>
            <person name="Tang H."/>
            <person name="Lucas S.M."/>
            <person name="Robertson H.M."/>
            <person name="Bork P."/>
            <person name="Koonin E.V."/>
            <person name="Zdobnov E.M."/>
            <person name="Grigoriev I.V."/>
            <person name="Lynch M."/>
            <person name="Boore J.L."/>
        </authorList>
    </citation>
    <scope>NUCLEOTIDE SEQUENCE [LARGE SCALE GENOMIC DNA]</scope>
</reference>
<keyword evidence="2" id="KW-1185">Reference proteome</keyword>
<proteinExistence type="predicted"/>
<name>E9GSP7_DAPPU</name>
<evidence type="ECO:0000313" key="1">
    <source>
        <dbReference type="EMBL" id="EFX77466.1"/>
    </source>
</evidence>
<dbReference type="STRING" id="6669.E9GSP7"/>
<protein>
    <submittedName>
        <fullName evidence="1">Uncharacterized protein</fullName>
    </submittedName>
</protein>
<accession>E9GSP7</accession>
<dbReference type="OrthoDB" id="6381784at2759"/>
<sequence>MCCTPLPSNQVMPNGQIASCSIRDDGIREALCIQSPEEWDDSSELMERMGLSERLEQLKNNLKFKKRIIINSSRLRNKTSIQQPILPASPGQLEYPGRRPVFNELPIKDPTSAALHAWKPEEESPSYSLVSPLNQQEPLAVIKSKFQASLKANLTRDASATTDSPSFQTDLSVTPSEIDTSALLEELLSLSNEDTAPLVMAPAPIFPDDSLVTSTTETEPNVEFFESDFLIAPPPPPPPFLISFLDGATVFSVFSEGKEKSTVYDSFDP</sequence>
<evidence type="ECO:0000313" key="2">
    <source>
        <dbReference type="Proteomes" id="UP000000305"/>
    </source>
</evidence>
<gene>
    <name evidence="1" type="ORF">DAPPUDRAFT_321366</name>
</gene>
<dbReference type="Proteomes" id="UP000000305">
    <property type="component" value="Unassembled WGS sequence"/>
</dbReference>
<dbReference type="EMBL" id="GL732562">
    <property type="protein sequence ID" value="EFX77466.1"/>
    <property type="molecule type" value="Genomic_DNA"/>
</dbReference>
<organism evidence="1 2">
    <name type="scientific">Daphnia pulex</name>
    <name type="common">Water flea</name>
    <dbReference type="NCBI Taxonomy" id="6669"/>
    <lineage>
        <taxon>Eukaryota</taxon>
        <taxon>Metazoa</taxon>
        <taxon>Ecdysozoa</taxon>
        <taxon>Arthropoda</taxon>
        <taxon>Crustacea</taxon>
        <taxon>Branchiopoda</taxon>
        <taxon>Diplostraca</taxon>
        <taxon>Cladocera</taxon>
        <taxon>Anomopoda</taxon>
        <taxon>Daphniidae</taxon>
        <taxon>Daphnia</taxon>
    </lineage>
</organism>
<dbReference type="AlphaFoldDB" id="E9GSP7"/>
<dbReference type="KEGG" id="dpx:DAPPUDRAFT_321366"/>
<dbReference type="HOGENOM" id="CLU_1035347_0_0_1"/>
<dbReference type="InParanoid" id="E9GSP7"/>